<dbReference type="AlphaFoldDB" id="A0A9P4TXZ3"/>
<feature type="domain" description="B30.2/SPRY" evidence="1">
    <location>
        <begin position="1"/>
        <end position="74"/>
    </location>
</feature>
<sequence>MTHGCDATSSATEDICFGDIVGCGVDFEKEIIFFTKNGKRLMNQAFTGVMGRLFPTVSSNVKIAVSTNFGRAGFKWEPGNTLDFDSDVLGG</sequence>
<reference evidence="2" key="1">
    <citation type="journal article" date="2020" name="Stud. Mycol.">
        <title>101 Dothideomycetes genomes: a test case for predicting lifestyles and emergence of pathogens.</title>
        <authorList>
            <person name="Haridas S."/>
            <person name="Albert R."/>
            <person name="Binder M."/>
            <person name="Bloem J."/>
            <person name="Labutti K."/>
            <person name="Salamov A."/>
            <person name="Andreopoulos B."/>
            <person name="Baker S."/>
            <person name="Barry K."/>
            <person name="Bills G."/>
            <person name="Bluhm B."/>
            <person name="Cannon C."/>
            <person name="Castanera R."/>
            <person name="Culley D."/>
            <person name="Daum C."/>
            <person name="Ezra D."/>
            <person name="Gonzalez J."/>
            <person name="Henrissat B."/>
            <person name="Kuo A."/>
            <person name="Liang C."/>
            <person name="Lipzen A."/>
            <person name="Lutzoni F."/>
            <person name="Magnuson J."/>
            <person name="Mondo S."/>
            <person name="Nolan M."/>
            <person name="Ohm R."/>
            <person name="Pangilinan J."/>
            <person name="Park H.-J."/>
            <person name="Ramirez L."/>
            <person name="Alfaro M."/>
            <person name="Sun H."/>
            <person name="Tritt A."/>
            <person name="Yoshinaga Y."/>
            <person name="Zwiers L.-H."/>
            <person name="Turgeon B."/>
            <person name="Goodwin S."/>
            <person name="Spatafora J."/>
            <person name="Crous P."/>
            <person name="Grigoriev I."/>
        </authorList>
    </citation>
    <scope>NUCLEOTIDE SEQUENCE</scope>
    <source>
        <strain evidence="2">CBS 130266</strain>
    </source>
</reference>
<dbReference type="InterPro" id="IPR013320">
    <property type="entry name" value="ConA-like_dom_sf"/>
</dbReference>
<keyword evidence="3" id="KW-1185">Reference proteome</keyword>
<dbReference type="SUPFAM" id="SSF49899">
    <property type="entry name" value="Concanavalin A-like lectins/glucanases"/>
    <property type="match status" value="1"/>
</dbReference>
<accession>A0A9P4TXZ3</accession>
<protein>
    <recommendedName>
        <fullName evidence="1">B30.2/SPRY domain-containing protein</fullName>
    </recommendedName>
</protein>
<dbReference type="InterPro" id="IPR001870">
    <property type="entry name" value="B30.2/SPRY"/>
</dbReference>
<evidence type="ECO:0000313" key="2">
    <source>
        <dbReference type="EMBL" id="KAF2429352.1"/>
    </source>
</evidence>
<evidence type="ECO:0000259" key="1">
    <source>
        <dbReference type="PROSITE" id="PS50188"/>
    </source>
</evidence>
<dbReference type="InterPro" id="IPR003877">
    <property type="entry name" value="SPRY_dom"/>
</dbReference>
<dbReference type="Gene3D" id="2.60.120.920">
    <property type="match status" value="1"/>
</dbReference>
<dbReference type="Proteomes" id="UP000800235">
    <property type="component" value="Unassembled WGS sequence"/>
</dbReference>
<dbReference type="Pfam" id="PF00622">
    <property type="entry name" value="SPRY"/>
    <property type="match status" value="1"/>
</dbReference>
<dbReference type="PROSITE" id="PS50188">
    <property type="entry name" value="B302_SPRY"/>
    <property type="match status" value="1"/>
</dbReference>
<organism evidence="2 3">
    <name type="scientific">Tothia fuscella</name>
    <dbReference type="NCBI Taxonomy" id="1048955"/>
    <lineage>
        <taxon>Eukaryota</taxon>
        <taxon>Fungi</taxon>
        <taxon>Dikarya</taxon>
        <taxon>Ascomycota</taxon>
        <taxon>Pezizomycotina</taxon>
        <taxon>Dothideomycetes</taxon>
        <taxon>Pleosporomycetidae</taxon>
        <taxon>Venturiales</taxon>
        <taxon>Cylindrosympodiaceae</taxon>
        <taxon>Tothia</taxon>
    </lineage>
</organism>
<gene>
    <name evidence="2" type="ORF">EJ08DRAFT_650554</name>
</gene>
<proteinExistence type="predicted"/>
<comment type="caution">
    <text evidence="2">The sequence shown here is derived from an EMBL/GenBank/DDBJ whole genome shotgun (WGS) entry which is preliminary data.</text>
</comment>
<name>A0A9P4TXZ3_9PEZI</name>
<dbReference type="OrthoDB" id="25503at2759"/>
<dbReference type="EMBL" id="MU007048">
    <property type="protein sequence ID" value="KAF2429352.1"/>
    <property type="molecule type" value="Genomic_DNA"/>
</dbReference>
<dbReference type="InterPro" id="IPR043136">
    <property type="entry name" value="B30.2/SPRY_sf"/>
</dbReference>
<evidence type="ECO:0000313" key="3">
    <source>
        <dbReference type="Proteomes" id="UP000800235"/>
    </source>
</evidence>